<dbReference type="EMBL" id="MU806005">
    <property type="protein sequence ID" value="KAJ3842440.1"/>
    <property type="molecule type" value="Genomic_DNA"/>
</dbReference>
<proteinExistence type="predicted"/>
<organism evidence="1 2">
    <name type="scientific">Lentinula raphanica</name>
    <dbReference type="NCBI Taxonomy" id="153919"/>
    <lineage>
        <taxon>Eukaryota</taxon>
        <taxon>Fungi</taxon>
        <taxon>Dikarya</taxon>
        <taxon>Basidiomycota</taxon>
        <taxon>Agaricomycotina</taxon>
        <taxon>Agaricomycetes</taxon>
        <taxon>Agaricomycetidae</taxon>
        <taxon>Agaricales</taxon>
        <taxon>Marasmiineae</taxon>
        <taxon>Omphalotaceae</taxon>
        <taxon>Lentinula</taxon>
    </lineage>
</organism>
<protein>
    <submittedName>
        <fullName evidence="1">Uncharacterized protein</fullName>
    </submittedName>
</protein>
<sequence>MYSKAPATDNLPNALLLVYSDNGNVILEAEFNSEVTAFSVTSLLHKLTDRLRTGWYDEEHVPQRVKFPGCTHATRYQAIDSKHPPWVALYHLDDPGIAESKEWYQLREVASENERVILETVPIMTRSIYAVFSRHAKDTDQSSSGNRSPGKVVCIVHIQIERRESEDSTSSSSNSVKQQAEPELEAEFRLWHRDLITKAVSTMPGWVRSTMYTRYSGSDMKTTPELKAAMDSGLLVIHEWDEGGDALEVMKMEANVAAQVGIWENENRCKVRREVRIVSLHRAW</sequence>
<reference evidence="1" key="1">
    <citation type="submission" date="2022-08" db="EMBL/GenBank/DDBJ databases">
        <authorList>
            <consortium name="DOE Joint Genome Institute"/>
            <person name="Min B."/>
            <person name="Riley R."/>
            <person name="Sierra-Patev S."/>
            <person name="Naranjo-Ortiz M."/>
            <person name="Looney B."/>
            <person name="Konkel Z."/>
            <person name="Slot J.C."/>
            <person name="Sakamoto Y."/>
            <person name="Steenwyk J.L."/>
            <person name="Rokas A."/>
            <person name="Carro J."/>
            <person name="Camarero S."/>
            <person name="Ferreira P."/>
            <person name="Molpeceres G."/>
            <person name="Ruiz-Duenas F.J."/>
            <person name="Serrano A."/>
            <person name="Henrissat B."/>
            <person name="Drula E."/>
            <person name="Hughes K.W."/>
            <person name="Mata J.L."/>
            <person name="Ishikawa N.K."/>
            <person name="Vargas-Isla R."/>
            <person name="Ushijima S."/>
            <person name="Smith C.A."/>
            <person name="Ahrendt S."/>
            <person name="Andreopoulos W."/>
            <person name="He G."/>
            <person name="Labutti K."/>
            <person name="Lipzen A."/>
            <person name="Ng V."/>
            <person name="Sandor L."/>
            <person name="Barry K."/>
            <person name="Martinez A.T."/>
            <person name="Xiao Y."/>
            <person name="Gibbons J.G."/>
            <person name="Terashima K."/>
            <person name="Hibbett D.S."/>
            <person name="Grigoriev I.V."/>
        </authorList>
    </citation>
    <scope>NUCLEOTIDE SEQUENCE</scope>
    <source>
        <strain evidence="1">TFB9207</strain>
    </source>
</reference>
<gene>
    <name evidence="1" type="ORF">F5878DRAFT_529792</name>
</gene>
<evidence type="ECO:0000313" key="1">
    <source>
        <dbReference type="EMBL" id="KAJ3842440.1"/>
    </source>
</evidence>
<keyword evidence="2" id="KW-1185">Reference proteome</keyword>
<dbReference type="AlphaFoldDB" id="A0AA38PGY4"/>
<evidence type="ECO:0000313" key="2">
    <source>
        <dbReference type="Proteomes" id="UP001163846"/>
    </source>
</evidence>
<comment type="caution">
    <text evidence="1">The sequence shown here is derived from an EMBL/GenBank/DDBJ whole genome shotgun (WGS) entry which is preliminary data.</text>
</comment>
<dbReference type="Proteomes" id="UP001163846">
    <property type="component" value="Unassembled WGS sequence"/>
</dbReference>
<accession>A0AA38PGY4</accession>
<name>A0AA38PGY4_9AGAR</name>